<organism evidence="1 2">
    <name type="scientific">Dentiscutata heterogama</name>
    <dbReference type="NCBI Taxonomy" id="1316150"/>
    <lineage>
        <taxon>Eukaryota</taxon>
        <taxon>Fungi</taxon>
        <taxon>Fungi incertae sedis</taxon>
        <taxon>Mucoromycota</taxon>
        <taxon>Glomeromycotina</taxon>
        <taxon>Glomeromycetes</taxon>
        <taxon>Diversisporales</taxon>
        <taxon>Gigasporaceae</taxon>
        <taxon>Dentiscutata</taxon>
    </lineage>
</organism>
<dbReference type="Proteomes" id="UP000789702">
    <property type="component" value="Unassembled WGS sequence"/>
</dbReference>
<evidence type="ECO:0000313" key="2">
    <source>
        <dbReference type="Proteomes" id="UP000789702"/>
    </source>
</evidence>
<feature type="non-terminal residue" evidence="1">
    <location>
        <position position="90"/>
    </location>
</feature>
<feature type="non-terminal residue" evidence="1">
    <location>
        <position position="1"/>
    </location>
</feature>
<protein>
    <submittedName>
        <fullName evidence="1">2117_t:CDS:1</fullName>
    </submittedName>
</protein>
<gene>
    <name evidence="1" type="ORF">DHETER_LOCUS14590</name>
</gene>
<reference evidence="1" key="1">
    <citation type="submission" date="2021-06" db="EMBL/GenBank/DDBJ databases">
        <authorList>
            <person name="Kallberg Y."/>
            <person name="Tangrot J."/>
            <person name="Rosling A."/>
        </authorList>
    </citation>
    <scope>NUCLEOTIDE SEQUENCE</scope>
    <source>
        <strain evidence="1">IL203A</strain>
    </source>
</reference>
<accession>A0ACA9QFT0</accession>
<keyword evidence="2" id="KW-1185">Reference proteome</keyword>
<sequence>VEPQFIPPCTNLLEYVQQPFIKPIEVHLINYNLYFKSKLDPDILDKFFSVKKLKALYHEMKNYNVPSIDHLTDANMKENKTLFAIFSPKS</sequence>
<dbReference type="EMBL" id="CAJVPU010045790">
    <property type="protein sequence ID" value="CAG8750244.1"/>
    <property type="molecule type" value="Genomic_DNA"/>
</dbReference>
<name>A0ACA9QFT0_9GLOM</name>
<comment type="caution">
    <text evidence="1">The sequence shown here is derived from an EMBL/GenBank/DDBJ whole genome shotgun (WGS) entry which is preliminary data.</text>
</comment>
<evidence type="ECO:0000313" key="1">
    <source>
        <dbReference type="EMBL" id="CAG8750244.1"/>
    </source>
</evidence>
<proteinExistence type="predicted"/>